<feature type="transmembrane region" description="Helical" evidence="9">
    <location>
        <begin position="229"/>
        <end position="246"/>
    </location>
</feature>
<dbReference type="Pfam" id="PF01545">
    <property type="entry name" value="Cation_efflux"/>
    <property type="match status" value="1"/>
</dbReference>
<feature type="transmembrane region" description="Helical" evidence="9">
    <location>
        <begin position="34"/>
        <end position="56"/>
    </location>
</feature>
<dbReference type="InterPro" id="IPR036837">
    <property type="entry name" value="Cation_efflux_CTD_sf"/>
</dbReference>
<dbReference type="Gene3D" id="1.20.1510.10">
    <property type="entry name" value="Cation efflux protein transmembrane domain"/>
    <property type="match status" value="1"/>
</dbReference>
<dbReference type="InterPro" id="IPR002524">
    <property type="entry name" value="Cation_efflux"/>
</dbReference>
<dbReference type="GO" id="GO:0010312">
    <property type="term" value="P:detoxification of zinc ion"/>
    <property type="evidence" value="ECO:0007669"/>
    <property type="project" value="TreeGrafter"/>
</dbReference>
<evidence type="ECO:0000313" key="13">
    <source>
        <dbReference type="Proteomes" id="UP001347796"/>
    </source>
</evidence>
<evidence type="ECO:0000256" key="6">
    <source>
        <dbReference type="ARBA" id="ARBA00022989"/>
    </source>
</evidence>
<dbReference type="InterPro" id="IPR027470">
    <property type="entry name" value="Cation_efflux_CTD"/>
</dbReference>
<evidence type="ECO:0000313" key="12">
    <source>
        <dbReference type="EMBL" id="KAK6191957.1"/>
    </source>
</evidence>
<dbReference type="InterPro" id="IPR058533">
    <property type="entry name" value="Cation_efflux_TM"/>
</dbReference>
<feature type="transmembrane region" description="Helical" evidence="9">
    <location>
        <begin position="194"/>
        <end position="217"/>
    </location>
</feature>
<keyword evidence="3" id="KW-0813">Transport</keyword>
<dbReference type="Proteomes" id="UP001347796">
    <property type="component" value="Unassembled WGS sequence"/>
</dbReference>
<evidence type="ECO:0000256" key="4">
    <source>
        <dbReference type="ARBA" id="ARBA00022692"/>
    </source>
</evidence>
<keyword evidence="4 9" id="KW-0812">Transmembrane</keyword>
<dbReference type="SUPFAM" id="SSF161111">
    <property type="entry name" value="Cation efflux protein transmembrane domain-like"/>
    <property type="match status" value="1"/>
</dbReference>
<comment type="caution">
    <text evidence="12">The sequence shown here is derived from an EMBL/GenBank/DDBJ whole genome shotgun (WGS) entry which is preliminary data.</text>
</comment>
<organism evidence="12 13">
    <name type="scientific">Patella caerulea</name>
    <name type="common">Rayed Mediterranean limpet</name>
    <dbReference type="NCBI Taxonomy" id="87958"/>
    <lineage>
        <taxon>Eukaryota</taxon>
        <taxon>Metazoa</taxon>
        <taxon>Spiralia</taxon>
        <taxon>Lophotrochozoa</taxon>
        <taxon>Mollusca</taxon>
        <taxon>Gastropoda</taxon>
        <taxon>Patellogastropoda</taxon>
        <taxon>Patelloidea</taxon>
        <taxon>Patellidae</taxon>
        <taxon>Patella</taxon>
    </lineage>
</organism>
<keyword evidence="6 9" id="KW-1133">Transmembrane helix</keyword>
<evidence type="ECO:0008006" key="14">
    <source>
        <dbReference type="Google" id="ProtNLM"/>
    </source>
</evidence>
<dbReference type="GO" id="GO:0016020">
    <property type="term" value="C:membrane"/>
    <property type="evidence" value="ECO:0007669"/>
    <property type="project" value="UniProtKB-SubCell"/>
</dbReference>
<dbReference type="AlphaFoldDB" id="A0AAN8Q8P8"/>
<accession>A0AAN8Q8P8</accession>
<comment type="subcellular location">
    <subcellularLocation>
        <location evidence="1">Membrane</location>
        <topology evidence="1">Multi-pass membrane protein</topology>
    </subcellularLocation>
</comment>
<protein>
    <recommendedName>
        <fullName evidence="14">Zinc transporter 1</fullName>
    </recommendedName>
</protein>
<gene>
    <name evidence="12" type="ORF">SNE40_003523</name>
</gene>
<keyword evidence="13" id="KW-1185">Reference proteome</keyword>
<dbReference type="EMBL" id="JAZGQO010000002">
    <property type="protein sequence ID" value="KAK6191957.1"/>
    <property type="molecule type" value="Genomic_DNA"/>
</dbReference>
<dbReference type="NCBIfam" id="TIGR01297">
    <property type="entry name" value="CDF"/>
    <property type="match status" value="1"/>
</dbReference>
<evidence type="ECO:0000256" key="8">
    <source>
        <dbReference type="SAM" id="MobiDB-lite"/>
    </source>
</evidence>
<evidence type="ECO:0000256" key="3">
    <source>
        <dbReference type="ARBA" id="ARBA00022448"/>
    </source>
</evidence>
<feature type="region of interest" description="Disordered" evidence="8">
    <location>
        <begin position="97"/>
        <end position="140"/>
    </location>
</feature>
<dbReference type="GO" id="GO:0006882">
    <property type="term" value="P:intracellular zinc ion homeostasis"/>
    <property type="evidence" value="ECO:0007669"/>
    <property type="project" value="TreeGrafter"/>
</dbReference>
<evidence type="ECO:0000256" key="5">
    <source>
        <dbReference type="ARBA" id="ARBA00022833"/>
    </source>
</evidence>
<evidence type="ECO:0000256" key="7">
    <source>
        <dbReference type="ARBA" id="ARBA00023136"/>
    </source>
</evidence>
<keyword evidence="5" id="KW-0862">Zinc</keyword>
<feature type="domain" description="Cation efflux protein transmembrane" evidence="10">
    <location>
        <begin position="1"/>
        <end position="254"/>
    </location>
</feature>
<feature type="region of interest" description="Disordered" evidence="8">
    <location>
        <begin position="361"/>
        <end position="395"/>
    </location>
</feature>
<dbReference type="Pfam" id="PF16916">
    <property type="entry name" value="ZT_dimer"/>
    <property type="match status" value="1"/>
</dbReference>
<feature type="compositionally biased region" description="Low complexity" evidence="8">
    <location>
        <begin position="129"/>
        <end position="138"/>
    </location>
</feature>
<dbReference type="PANTHER" id="PTHR45820:SF4">
    <property type="entry name" value="ZINC TRANSPORTER 63C, ISOFORM F"/>
    <property type="match status" value="1"/>
</dbReference>
<evidence type="ECO:0000256" key="9">
    <source>
        <dbReference type="SAM" id="Phobius"/>
    </source>
</evidence>
<evidence type="ECO:0000259" key="11">
    <source>
        <dbReference type="Pfam" id="PF16916"/>
    </source>
</evidence>
<comment type="similarity">
    <text evidence="2">Belongs to the cation diffusion facilitator (CDF) transporter (TC 2.A.4) family. SLC30A subfamily.</text>
</comment>
<name>A0AAN8Q8P8_PATCE</name>
<reference evidence="12 13" key="1">
    <citation type="submission" date="2024-01" db="EMBL/GenBank/DDBJ databases">
        <title>The genome of the rayed Mediterranean limpet Patella caerulea (Linnaeus, 1758).</title>
        <authorList>
            <person name="Anh-Thu Weber A."/>
            <person name="Halstead-Nussloch G."/>
        </authorList>
    </citation>
    <scope>NUCLEOTIDE SEQUENCE [LARGE SCALE GENOMIC DNA]</scope>
    <source>
        <strain evidence="12">AATW-2023a</strain>
        <tissue evidence="12">Whole specimen</tissue>
    </source>
</reference>
<feature type="transmembrane region" description="Helical" evidence="9">
    <location>
        <begin position="68"/>
        <end position="89"/>
    </location>
</feature>
<dbReference type="PANTHER" id="PTHR45820">
    <property type="entry name" value="FI23527P1"/>
    <property type="match status" value="1"/>
</dbReference>
<evidence type="ECO:0000256" key="2">
    <source>
        <dbReference type="ARBA" id="ARBA00008873"/>
    </source>
</evidence>
<feature type="domain" description="Cation efflux protein cytoplasmic" evidence="11">
    <location>
        <begin position="258"/>
        <end position="300"/>
    </location>
</feature>
<evidence type="ECO:0000256" key="1">
    <source>
        <dbReference type="ARBA" id="ARBA00004141"/>
    </source>
</evidence>
<evidence type="ECO:0000259" key="10">
    <source>
        <dbReference type="Pfam" id="PF01545"/>
    </source>
</evidence>
<feature type="compositionally biased region" description="Polar residues" evidence="8">
    <location>
        <begin position="373"/>
        <end position="395"/>
    </location>
</feature>
<proteinExistence type="inferred from homology"/>
<sequence>MLSDVVALIVGFASVRISKWPSKRNTFGWARAEVLGAMINSVFLVALCFSIMVEALKRLIMIEKVEDPKLLLIVGSVGLLINLIGLCLFHDHGHSHGGGGGHGHSHGRKNGHSHEKDIHSHKNGGHSHGNGNNHNHNGTIDHCPHTEDQALVEKVFNRDGTNHVDLITAVEDIEAGAEEHLTVASSSQLNMRGVFLHVLGDALGSVIVVISSLVIWFGEGEWKYYVDPVMSICMVVIILGTSIPLLKDSSSILLQTVPSHIEVEDITEKLTQIEGILHVHELHIWQLTGNRIIASAHIRCLNPVIYMKIANDVKNFFHNEGIHSTTIQPEFVELATEMERDCVLECGPDKNCHMDTCCGKKSESPARPIKPVQSFSDGDQNKTNRTSINMQATSV</sequence>
<keyword evidence="7 9" id="KW-0472">Membrane</keyword>
<dbReference type="GO" id="GO:0005385">
    <property type="term" value="F:zinc ion transmembrane transporter activity"/>
    <property type="evidence" value="ECO:0007669"/>
    <property type="project" value="TreeGrafter"/>
</dbReference>
<dbReference type="SUPFAM" id="SSF160240">
    <property type="entry name" value="Cation efflux protein cytoplasmic domain-like"/>
    <property type="match status" value="1"/>
</dbReference>
<dbReference type="InterPro" id="IPR027469">
    <property type="entry name" value="Cation_efflux_TMD_sf"/>
</dbReference>